<feature type="transmembrane region" description="Helical" evidence="11">
    <location>
        <begin position="288"/>
        <end position="306"/>
    </location>
</feature>
<dbReference type="Pfam" id="PF00664">
    <property type="entry name" value="ABC_membrane"/>
    <property type="match status" value="1"/>
</dbReference>
<proteinExistence type="inferred from homology"/>
<comment type="subcellular location">
    <subcellularLocation>
        <location evidence="1">Cell membrane</location>
        <topology evidence="1">Multi-pass membrane protein</topology>
    </subcellularLocation>
</comment>
<evidence type="ECO:0000256" key="2">
    <source>
        <dbReference type="ARBA" id="ARBA00005417"/>
    </source>
</evidence>
<evidence type="ECO:0000313" key="14">
    <source>
        <dbReference type="EMBL" id="EIM73523.1"/>
    </source>
</evidence>
<evidence type="ECO:0000256" key="10">
    <source>
        <dbReference type="ARBA" id="ARBA00023136"/>
    </source>
</evidence>
<dbReference type="Gene3D" id="3.40.50.300">
    <property type="entry name" value="P-loop containing nucleotide triphosphate hydrolases"/>
    <property type="match status" value="1"/>
</dbReference>
<dbReference type="InterPro" id="IPR003593">
    <property type="entry name" value="AAA+_ATPase"/>
</dbReference>
<organism evidence="14 15">
    <name type="scientific">Nitratireductor aquibiodomus RA22</name>
    <dbReference type="NCBI Taxonomy" id="1189611"/>
    <lineage>
        <taxon>Bacteria</taxon>
        <taxon>Pseudomonadati</taxon>
        <taxon>Pseudomonadota</taxon>
        <taxon>Alphaproteobacteria</taxon>
        <taxon>Hyphomicrobiales</taxon>
        <taxon>Phyllobacteriaceae</taxon>
        <taxon>Nitratireductor</taxon>
    </lineage>
</organism>
<dbReference type="SUPFAM" id="SSF90123">
    <property type="entry name" value="ABC transporter transmembrane region"/>
    <property type="match status" value="1"/>
</dbReference>
<name>I5BVC1_9HYPH</name>
<keyword evidence="10 11" id="KW-0472">Membrane</keyword>
<dbReference type="SMART" id="SM00382">
    <property type="entry name" value="AAA"/>
    <property type="match status" value="1"/>
</dbReference>
<dbReference type="InterPro" id="IPR036640">
    <property type="entry name" value="ABC1_TM_sf"/>
</dbReference>
<keyword evidence="5" id="KW-0762">Sugar transport</keyword>
<keyword evidence="9 11" id="KW-1133">Transmembrane helix</keyword>
<dbReference type="InterPro" id="IPR017871">
    <property type="entry name" value="ABC_transporter-like_CS"/>
</dbReference>
<dbReference type="PANTHER" id="PTHR24221">
    <property type="entry name" value="ATP-BINDING CASSETTE SUB-FAMILY B"/>
    <property type="match status" value="1"/>
</dbReference>
<evidence type="ECO:0000313" key="15">
    <source>
        <dbReference type="Proteomes" id="UP000004622"/>
    </source>
</evidence>
<evidence type="ECO:0000256" key="9">
    <source>
        <dbReference type="ARBA" id="ARBA00022989"/>
    </source>
</evidence>
<dbReference type="GO" id="GO:0005886">
    <property type="term" value="C:plasma membrane"/>
    <property type="evidence" value="ECO:0007669"/>
    <property type="project" value="UniProtKB-SubCell"/>
</dbReference>
<evidence type="ECO:0000259" key="12">
    <source>
        <dbReference type="PROSITE" id="PS50893"/>
    </source>
</evidence>
<sequence length="610" mass="64910">MSEISDTLADQNGASLATERMQALHVSTTPRLARMVPLWRLLRPVRGHLIVCSILSAMGAAAGLAPYIAIAEIARAALTMENAAKVGPIVWNWVLIGMAGGALRLLLVFFSSRLGHYADAEILHHIRVQLVSRLGVLPIGWFRTAGSGAIKKVMTTDLEDMHQLIAHALGEIIGATVAIVVGIGYLTLVDWRMAAVTVAALAAWALFFKVAMRSRSFHLDRLNAAEGRISAASVEYADGITVVKTFATGSRVLQRFAEAVREHTDVFRAWVNETRYSSAVARLLGSEMAILAIVMTIGVWLVGRGVLEAADLVPFLVVGIGLPTSIMPAVLGEQGLRRGRLAAGNIQDLLARPGLPEAAVAKTPRGHRIEFDKVSFSYDGVTDAVANISAVCEPGTVTALVGPSGAGKSTLVSLIPRFHDVRCGAIRIGGADIRAIPTSALLSSMSLVFQDVVLLRDTVRENIRIGRPDASDAEVRAAAKAAQVDRVIERLPRGYETPLGTEGTGLSGGECQRLTIARAILSNAPVVILDEATAALDPDSESAVQTALATLAEGKTVIVIAHRLHTIAGAHQILVLDAGTVVERGRHEDLLARNGVYARMWRAQQEGHAA</sequence>
<feature type="transmembrane region" description="Helical" evidence="11">
    <location>
        <begin position="191"/>
        <end position="212"/>
    </location>
</feature>
<comment type="caution">
    <text evidence="14">The sequence shown here is derived from an EMBL/GenBank/DDBJ whole genome shotgun (WGS) entry which is preliminary data.</text>
</comment>
<dbReference type="RefSeq" id="WP_007009372.1">
    <property type="nucleotide sequence ID" value="NZ_AJXZ01000038.1"/>
</dbReference>
<dbReference type="PROSITE" id="PS00211">
    <property type="entry name" value="ABC_TRANSPORTER_1"/>
    <property type="match status" value="1"/>
</dbReference>
<feature type="transmembrane region" description="Helical" evidence="11">
    <location>
        <begin position="312"/>
        <end position="331"/>
    </location>
</feature>
<evidence type="ECO:0000256" key="1">
    <source>
        <dbReference type="ARBA" id="ARBA00004651"/>
    </source>
</evidence>
<accession>I5BVC1</accession>
<feature type="domain" description="ABC transporter" evidence="12">
    <location>
        <begin position="369"/>
        <end position="603"/>
    </location>
</feature>
<dbReference type="InterPro" id="IPR039421">
    <property type="entry name" value="Type_1_exporter"/>
</dbReference>
<gene>
    <name evidence="14" type="ORF">A33O_15131</name>
</gene>
<dbReference type="EMBL" id="AJXZ01000038">
    <property type="protein sequence ID" value="EIM73523.1"/>
    <property type="molecule type" value="Genomic_DNA"/>
</dbReference>
<dbReference type="InterPro" id="IPR011527">
    <property type="entry name" value="ABC1_TM_dom"/>
</dbReference>
<feature type="transmembrane region" description="Helical" evidence="11">
    <location>
        <begin position="90"/>
        <end position="110"/>
    </location>
</feature>
<evidence type="ECO:0000259" key="13">
    <source>
        <dbReference type="PROSITE" id="PS50929"/>
    </source>
</evidence>
<evidence type="ECO:0000256" key="3">
    <source>
        <dbReference type="ARBA" id="ARBA00022448"/>
    </source>
</evidence>
<dbReference type="Gene3D" id="1.20.1560.10">
    <property type="entry name" value="ABC transporter type 1, transmembrane domain"/>
    <property type="match status" value="1"/>
</dbReference>
<dbReference type="PANTHER" id="PTHR24221:SF654">
    <property type="entry name" value="ATP-BINDING CASSETTE SUB-FAMILY B MEMBER 6"/>
    <property type="match status" value="1"/>
</dbReference>
<comment type="similarity">
    <text evidence="2">Belongs to the ABC transporter superfamily.</text>
</comment>
<dbReference type="InterPro" id="IPR003439">
    <property type="entry name" value="ABC_transporter-like_ATP-bd"/>
</dbReference>
<dbReference type="GO" id="GO:0005524">
    <property type="term" value="F:ATP binding"/>
    <property type="evidence" value="ECO:0007669"/>
    <property type="project" value="UniProtKB-KW"/>
</dbReference>
<keyword evidence="6 11" id="KW-0812">Transmembrane</keyword>
<dbReference type="Proteomes" id="UP000004622">
    <property type="component" value="Unassembled WGS sequence"/>
</dbReference>
<dbReference type="PROSITE" id="PS50929">
    <property type="entry name" value="ABC_TM1F"/>
    <property type="match status" value="1"/>
</dbReference>
<keyword evidence="4" id="KW-1003">Cell membrane</keyword>
<evidence type="ECO:0000256" key="11">
    <source>
        <dbReference type="SAM" id="Phobius"/>
    </source>
</evidence>
<feature type="transmembrane region" description="Helical" evidence="11">
    <location>
        <begin position="49"/>
        <end position="70"/>
    </location>
</feature>
<dbReference type="PATRIC" id="fig|1189611.3.peg.3059"/>
<dbReference type="Pfam" id="PF00005">
    <property type="entry name" value="ABC_tran"/>
    <property type="match status" value="1"/>
</dbReference>
<dbReference type="AlphaFoldDB" id="I5BVC1"/>
<dbReference type="PROSITE" id="PS50893">
    <property type="entry name" value="ABC_TRANSPORTER_2"/>
    <property type="match status" value="1"/>
</dbReference>
<evidence type="ECO:0000256" key="4">
    <source>
        <dbReference type="ARBA" id="ARBA00022475"/>
    </source>
</evidence>
<evidence type="ECO:0000256" key="8">
    <source>
        <dbReference type="ARBA" id="ARBA00022840"/>
    </source>
</evidence>
<dbReference type="GO" id="GO:0016887">
    <property type="term" value="F:ATP hydrolysis activity"/>
    <property type="evidence" value="ECO:0007669"/>
    <property type="project" value="InterPro"/>
</dbReference>
<keyword evidence="8" id="KW-0067">ATP-binding</keyword>
<evidence type="ECO:0000256" key="6">
    <source>
        <dbReference type="ARBA" id="ARBA00022692"/>
    </source>
</evidence>
<evidence type="ECO:0000256" key="5">
    <source>
        <dbReference type="ARBA" id="ARBA00022597"/>
    </source>
</evidence>
<dbReference type="SUPFAM" id="SSF52540">
    <property type="entry name" value="P-loop containing nucleoside triphosphate hydrolases"/>
    <property type="match status" value="1"/>
</dbReference>
<feature type="transmembrane region" description="Helical" evidence="11">
    <location>
        <begin position="164"/>
        <end position="185"/>
    </location>
</feature>
<protein>
    <submittedName>
        <fullName evidence="14">ABC transporter</fullName>
    </submittedName>
</protein>
<dbReference type="CDD" id="cd07346">
    <property type="entry name" value="ABC_6TM_exporters"/>
    <property type="match status" value="1"/>
</dbReference>
<feature type="domain" description="ABC transmembrane type-1" evidence="13">
    <location>
        <begin position="50"/>
        <end position="316"/>
    </location>
</feature>
<dbReference type="GO" id="GO:0140359">
    <property type="term" value="F:ABC-type transporter activity"/>
    <property type="evidence" value="ECO:0007669"/>
    <property type="project" value="InterPro"/>
</dbReference>
<evidence type="ECO:0000256" key="7">
    <source>
        <dbReference type="ARBA" id="ARBA00022741"/>
    </source>
</evidence>
<keyword evidence="7" id="KW-0547">Nucleotide-binding</keyword>
<dbReference type="InterPro" id="IPR027417">
    <property type="entry name" value="P-loop_NTPase"/>
</dbReference>
<keyword evidence="3" id="KW-0813">Transport</keyword>
<dbReference type="FunFam" id="3.40.50.300:FF:000221">
    <property type="entry name" value="Multidrug ABC transporter ATP-binding protein"/>
    <property type="match status" value="1"/>
</dbReference>
<reference evidence="14 15" key="1">
    <citation type="journal article" date="2012" name="J. Bacteriol.">
        <title>Genome Sequence of Nitratireductor aquibiodomus Strain RA22.</title>
        <authorList>
            <person name="Singh A."/>
            <person name="Jangir P.K."/>
            <person name="Kumari C."/>
            <person name="Sharma R."/>
        </authorList>
    </citation>
    <scope>NUCLEOTIDE SEQUENCE [LARGE SCALE GENOMIC DNA]</scope>
    <source>
        <strain evidence="14 15">RA22</strain>
    </source>
</reference>